<dbReference type="NCBIfam" id="TIGR01643">
    <property type="entry name" value="YD_repeat_2x"/>
    <property type="match status" value="8"/>
</dbReference>
<evidence type="ECO:0000259" key="2">
    <source>
        <dbReference type="Pfam" id="PF20148"/>
    </source>
</evidence>
<dbReference type="PANTHER" id="PTHR32305:SF15">
    <property type="entry name" value="PROTEIN RHSA-RELATED"/>
    <property type="match status" value="1"/>
</dbReference>
<sequence length="1374" mass="153269">MSLTAKHGDPQLGVDIHLCTTPAGPVPLPTPHLSVVFDPFDYVPFIGATVKVMGMKRATAGTAAIVVHIPPGFPFAPMLPDKEDELFMGSSTVLADGDPLSYQALPVLGCQIAGMPSPPRPKKKKLKLPNLLPTSVNLAIPSTVKVGGAPTISMAGMMARGAFAGLGKLAKSKFAKALGARFKKFRQKLFKNMDPGFLKCKVLRAEPVNILTGEVSVEQSDFSLPWRIPVDWVRNYASGRERVGACGLGWESPADARLEIDAADGSVVFLHPDEGPALFPSLPAAEGESAAVLELMDGALLTDHGDEWRVRTKGDLIYHFPKSQSVLTAEQVREVPLGRVSDLCGNWLLYEWVEGRLSAIRESGGRHLLVEYAGRFIRSLSLYVPEAEFSHTFVTYEQDAEGRLVAARDELDNPYRFAYDGRHMVRHTNRTGLSFHYEYDKGGQAWQVVRAWGDGGLYDYQFAYWPEIREVRITDSLGHVSTVQCDENGLPILEIDPLGGRTIFEYDEVGRTTAVVDAANHRTEYAYDERGNLLKLTRPDGSAMSVEVDARNKPVAITDPNGASWRQRWDERGLLVEKTSPLGAMTVYEYSGDGLLLSVTDALNATTRLGYDTDGYLTSVRDALGHVTRFERDLLGNVLGRLDASSRGTRYRYDRKGRLVEAVMPAGGRVRCAYDAQDNLTHYEDESGARTRFEYFGQGLIAKRHQSDGHVVQYHYDTEEQIIGVSNQRGETYELRRDALGRVVEEVDYWGQATRYVFDAAGHLQRSIDPLGRAIDYTTDKLGRIRRKRFAHPFESGRQFEETFEFDANGNLTGCANEHVTVKRTLDVQGRLLEERQGDFVIKHAFDLLGRRIRRETSAGNTIAYEYDLLGQPTAIRINDEPPITIERDEAGRVVKEMLAPGLERQSQYDAEGRLTGQGVRREAEWLFSTQYAYDTAGNLTHRKDSQYGLDQFRYDPLGQIVEHIDPQGKLKKFFQDPAGDRLTTGVKQDGTWRREGWCEGVHYRFDAAGNLVDRRDERQLDGGEAKTVALEWDANQRVVRSRRGPTFGPGAAAESDTVYGYDPLGRRVFKRTGEACTWFGWDRDALVLESAGNASQPPAHREYLYYPRSFVPLALVDGRISYRYHTDVNGCPTRLIDSGGDVVWSARYDVWGRAEIATSKVANPIRLQGQYEDEETGLHYNRYRYFDPLAGFFISQDPIGLTGGLNGYQYAQNVFAWIDPLGLDRHELEAWIERNGEEVPGTRSTVQSGGLTKEEAGRYGLNSHTEPKYLREVSGDLQRGDVVHMKGILDPCSPGCRPLLRDVVHQEGISVRYVASDTGRTWVFRPALAGEFPRASADVVLEVIEGDGRTVRRYYQSASGAWKSKRVKGSGCG</sequence>
<dbReference type="InterPro" id="IPR045351">
    <property type="entry name" value="DUF6531"/>
</dbReference>
<dbReference type="PANTHER" id="PTHR32305">
    <property type="match status" value="1"/>
</dbReference>
<dbReference type="OrthoDB" id="8553452at2"/>
<dbReference type="Pfam" id="PF25023">
    <property type="entry name" value="TEN_YD-shell"/>
    <property type="match status" value="2"/>
</dbReference>
<evidence type="ECO:0000256" key="1">
    <source>
        <dbReference type="ARBA" id="ARBA00022737"/>
    </source>
</evidence>
<dbReference type="InterPro" id="IPR050708">
    <property type="entry name" value="T6SS_VgrG/RHS"/>
</dbReference>
<keyword evidence="5" id="KW-1185">Reference proteome</keyword>
<keyword evidence="1" id="KW-0677">Repeat</keyword>
<feature type="domain" description="Teneurin-like YD-shell" evidence="3">
    <location>
        <begin position="907"/>
        <end position="1198"/>
    </location>
</feature>
<dbReference type="RefSeq" id="WP_099863872.1">
    <property type="nucleotide sequence ID" value="NZ_PEOG01000090.1"/>
</dbReference>
<dbReference type="InterPro" id="IPR022385">
    <property type="entry name" value="Rhs_assc_core"/>
</dbReference>
<comment type="caution">
    <text evidence="4">The sequence shown here is derived from an EMBL/GenBank/DDBJ whole genome shotgun (WGS) entry which is preliminary data.</text>
</comment>
<evidence type="ECO:0000259" key="3">
    <source>
        <dbReference type="Pfam" id="PF25023"/>
    </source>
</evidence>
<protein>
    <submittedName>
        <fullName evidence="4">Type IV secretion protein Rhs</fullName>
    </submittedName>
</protein>
<feature type="domain" description="Teneurin-like YD-shell" evidence="3">
    <location>
        <begin position="504"/>
        <end position="630"/>
    </location>
</feature>
<accession>A0A2G9C3B3</accession>
<dbReference type="Pfam" id="PF05593">
    <property type="entry name" value="RHS_repeat"/>
    <property type="match status" value="1"/>
</dbReference>
<dbReference type="InterPro" id="IPR031325">
    <property type="entry name" value="RHS_repeat"/>
</dbReference>
<dbReference type="NCBIfam" id="TIGR03696">
    <property type="entry name" value="Rhs_assc_core"/>
    <property type="match status" value="1"/>
</dbReference>
<name>A0A2G9C3B3_9BURK</name>
<dbReference type="InterPro" id="IPR006530">
    <property type="entry name" value="YD"/>
</dbReference>
<gene>
    <name evidence="4" type="ORF">CS062_22490</name>
</gene>
<proteinExistence type="predicted"/>
<dbReference type="CDD" id="cd14740">
    <property type="entry name" value="PAAR_4"/>
    <property type="match status" value="1"/>
</dbReference>
<organism evidence="4 5">
    <name type="scientific">Roseateles chitinivorans</name>
    <dbReference type="NCBI Taxonomy" id="2917965"/>
    <lineage>
        <taxon>Bacteria</taxon>
        <taxon>Pseudomonadati</taxon>
        <taxon>Pseudomonadota</taxon>
        <taxon>Betaproteobacteria</taxon>
        <taxon>Burkholderiales</taxon>
        <taxon>Sphaerotilaceae</taxon>
        <taxon>Roseateles</taxon>
    </lineage>
</organism>
<dbReference type="InterPro" id="IPR056823">
    <property type="entry name" value="TEN-like_YD-shell"/>
</dbReference>
<dbReference type="PRINTS" id="PR00394">
    <property type="entry name" value="RHSPROTEIN"/>
</dbReference>
<feature type="domain" description="DUF6531" evidence="2">
    <location>
        <begin position="206"/>
        <end position="274"/>
    </location>
</feature>
<dbReference type="Pfam" id="PF20148">
    <property type="entry name" value="DUF6531"/>
    <property type="match status" value="1"/>
</dbReference>
<dbReference type="EMBL" id="PEOG01000090">
    <property type="protein sequence ID" value="PIM50920.1"/>
    <property type="molecule type" value="Genomic_DNA"/>
</dbReference>
<dbReference type="Gene3D" id="2.180.10.10">
    <property type="entry name" value="RHS repeat-associated core"/>
    <property type="match status" value="2"/>
</dbReference>
<dbReference type="Proteomes" id="UP000231501">
    <property type="component" value="Unassembled WGS sequence"/>
</dbReference>
<evidence type="ECO:0000313" key="4">
    <source>
        <dbReference type="EMBL" id="PIM50920.1"/>
    </source>
</evidence>
<evidence type="ECO:0000313" key="5">
    <source>
        <dbReference type="Proteomes" id="UP000231501"/>
    </source>
</evidence>
<reference evidence="4 5" key="1">
    <citation type="submission" date="2017-11" db="EMBL/GenBank/DDBJ databases">
        <title>Draft genome sequence of Mitsuaria sp. HWN-4.</title>
        <authorList>
            <person name="Gundlapally S.R."/>
        </authorList>
    </citation>
    <scope>NUCLEOTIDE SEQUENCE [LARGE SCALE GENOMIC DNA]</scope>
    <source>
        <strain evidence="4 5">HWN-4</strain>
    </source>
</reference>